<dbReference type="InterPro" id="IPR027417">
    <property type="entry name" value="P-loop_NTPase"/>
</dbReference>
<keyword evidence="1" id="KW-0611">Plant defense</keyword>
<dbReference type="Pfam" id="PF00931">
    <property type="entry name" value="NB-ARC"/>
    <property type="match status" value="1"/>
</dbReference>
<accession>A0ABM3I0C4</accession>
<dbReference type="InterPro" id="IPR002182">
    <property type="entry name" value="NB-ARC"/>
</dbReference>
<proteinExistence type="predicted"/>
<dbReference type="PRINTS" id="PR00364">
    <property type="entry name" value="DISEASERSIST"/>
</dbReference>
<organism evidence="3 4">
    <name type="scientific">Ziziphus jujuba</name>
    <name type="common">Chinese jujube</name>
    <name type="synonym">Ziziphus sativa</name>
    <dbReference type="NCBI Taxonomy" id="326968"/>
    <lineage>
        <taxon>Eukaryota</taxon>
        <taxon>Viridiplantae</taxon>
        <taxon>Streptophyta</taxon>
        <taxon>Embryophyta</taxon>
        <taxon>Tracheophyta</taxon>
        <taxon>Spermatophyta</taxon>
        <taxon>Magnoliopsida</taxon>
        <taxon>eudicotyledons</taxon>
        <taxon>Gunneridae</taxon>
        <taxon>Pentapetalae</taxon>
        <taxon>rosids</taxon>
        <taxon>fabids</taxon>
        <taxon>Rosales</taxon>
        <taxon>Rhamnaceae</taxon>
        <taxon>Paliureae</taxon>
        <taxon>Ziziphus</taxon>
    </lineage>
</organism>
<reference evidence="4" key="1">
    <citation type="submission" date="2025-08" db="UniProtKB">
        <authorList>
            <consortium name="RefSeq"/>
        </authorList>
    </citation>
    <scope>IDENTIFICATION</scope>
    <source>
        <tissue evidence="4">Seedling</tissue>
    </source>
</reference>
<dbReference type="PANTHER" id="PTHR33463:SF198">
    <property type="entry name" value="RPP4C3"/>
    <property type="match status" value="1"/>
</dbReference>
<gene>
    <name evidence="4" type="primary">LOC125418497</name>
</gene>
<dbReference type="PANTHER" id="PTHR33463">
    <property type="entry name" value="NB-ARC DOMAIN-CONTAINING PROTEIN-RELATED"/>
    <property type="match status" value="1"/>
</dbReference>
<dbReference type="RefSeq" id="XP_048318018.2">
    <property type="nucleotide sequence ID" value="XM_048462061.2"/>
</dbReference>
<dbReference type="Proteomes" id="UP001652623">
    <property type="component" value="Chromosome 12"/>
</dbReference>
<evidence type="ECO:0000313" key="4">
    <source>
        <dbReference type="RefSeq" id="XP_048318018.2"/>
    </source>
</evidence>
<evidence type="ECO:0000256" key="1">
    <source>
        <dbReference type="ARBA" id="ARBA00022821"/>
    </source>
</evidence>
<feature type="domain" description="NB-ARC" evidence="2">
    <location>
        <begin position="6"/>
        <end position="158"/>
    </location>
</feature>
<dbReference type="Gene3D" id="3.40.50.300">
    <property type="entry name" value="P-loop containing nucleotide triphosphate hydrolases"/>
    <property type="match status" value="1"/>
</dbReference>
<evidence type="ECO:0000313" key="3">
    <source>
        <dbReference type="Proteomes" id="UP001652623"/>
    </source>
</evidence>
<sequence length="286" mass="32717">MEALGDGNIGMIRVYGMDGAGKTTLVKEIARVALDQKLFNDAVLVTVSKTPNFEKIQQEVADKLGLVLNEKSIFGKALGLRNRLRDENRLLIILNDVCKELNLLDVGIFFESDQKGCKILLTSRFKQVLHNDMRIEKNFVISLLSEDEEWEWCSHIVGDLVNNSDFQEAKSLLLLCGLQEEDGNIEMEYLMRYGMGWDMFKHVYTLDEARDKVYSLVDQLKDRSLLLDGDNYGIVKMHDVIWDVAISIAKENYMYSFRNVVEVEECQRRKTLEGSKAISLPNGYVD</sequence>
<dbReference type="SUPFAM" id="SSF52540">
    <property type="entry name" value="P-loop containing nucleoside triphosphate hydrolases"/>
    <property type="match status" value="1"/>
</dbReference>
<dbReference type="GeneID" id="125418497"/>
<evidence type="ECO:0000259" key="2">
    <source>
        <dbReference type="Pfam" id="PF00931"/>
    </source>
</evidence>
<keyword evidence="3" id="KW-1185">Reference proteome</keyword>
<dbReference type="InterPro" id="IPR050905">
    <property type="entry name" value="Plant_NBS-LRR"/>
</dbReference>
<name>A0ABM3I0C4_ZIZJJ</name>
<protein>
    <submittedName>
        <fullName evidence="4">Probable disease resistance protein At4g27220</fullName>
    </submittedName>
</protein>